<sequence length="155" mass="18222">MSWEEVQRGSVYWNQCRMKVGERGETADRAGKTTLTLPQGYQPSGFYPKLYHDLVRKSVQEGIYLTVKLAQPDSTSLRRVSSTVWFERERERDTRQSLPVCRQSISVAKRFFYVQKLALETHIVSSELYSDALRFTPTRFLFIRPRVYQKTNEDD</sequence>
<proteinExistence type="predicted"/>
<organism evidence="1">
    <name type="scientific">Timema monikensis</name>
    <dbReference type="NCBI Taxonomy" id="170555"/>
    <lineage>
        <taxon>Eukaryota</taxon>
        <taxon>Metazoa</taxon>
        <taxon>Ecdysozoa</taxon>
        <taxon>Arthropoda</taxon>
        <taxon>Hexapoda</taxon>
        <taxon>Insecta</taxon>
        <taxon>Pterygota</taxon>
        <taxon>Neoptera</taxon>
        <taxon>Polyneoptera</taxon>
        <taxon>Phasmatodea</taxon>
        <taxon>Timematodea</taxon>
        <taxon>Timematoidea</taxon>
        <taxon>Timematidae</taxon>
        <taxon>Timema</taxon>
    </lineage>
</organism>
<accession>A0A7R9HSV7</accession>
<protein>
    <submittedName>
        <fullName evidence="1">Uncharacterized protein</fullName>
    </submittedName>
</protein>
<reference evidence="1" key="1">
    <citation type="submission" date="2020-11" db="EMBL/GenBank/DDBJ databases">
        <authorList>
            <person name="Tran Van P."/>
        </authorList>
    </citation>
    <scope>NUCLEOTIDE SEQUENCE</scope>
</reference>
<evidence type="ECO:0000313" key="1">
    <source>
        <dbReference type="EMBL" id="CAD7433946.1"/>
    </source>
</evidence>
<dbReference type="EMBL" id="OB796940">
    <property type="protein sequence ID" value="CAD7433946.1"/>
    <property type="molecule type" value="Genomic_DNA"/>
</dbReference>
<gene>
    <name evidence="1" type="ORF">TMSB3V08_LOCUS10610</name>
</gene>
<name>A0A7R9HSV7_9NEOP</name>
<dbReference type="AlphaFoldDB" id="A0A7R9HSV7"/>